<reference evidence="8 9" key="1">
    <citation type="submission" date="2021-12" db="EMBL/GenBank/DDBJ databases">
        <title>Genome sequence of Kibdelosporangium philippinense ATCC 49844.</title>
        <authorList>
            <person name="Fedorov E.A."/>
            <person name="Omeragic M."/>
            <person name="Shalygina K.F."/>
            <person name="Maclea K.S."/>
        </authorList>
    </citation>
    <scope>NUCLEOTIDE SEQUENCE [LARGE SCALE GENOMIC DNA]</scope>
    <source>
        <strain evidence="8 9">ATCC 49844</strain>
    </source>
</reference>
<dbReference type="PANTHER" id="PTHR32322:SF2">
    <property type="entry name" value="EAMA DOMAIN-CONTAINING PROTEIN"/>
    <property type="match status" value="1"/>
</dbReference>
<dbReference type="InterPro" id="IPR000620">
    <property type="entry name" value="EamA_dom"/>
</dbReference>
<organism evidence="8 9">
    <name type="scientific">Kibdelosporangium philippinense</name>
    <dbReference type="NCBI Taxonomy" id="211113"/>
    <lineage>
        <taxon>Bacteria</taxon>
        <taxon>Bacillati</taxon>
        <taxon>Actinomycetota</taxon>
        <taxon>Actinomycetes</taxon>
        <taxon>Pseudonocardiales</taxon>
        <taxon>Pseudonocardiaceae</taxon>
        <taxon>Kibdelosporangium</taxon>
    </lineage>
</organism>
<comment type="caution">
    <text evidence="8">The sequence shown here is derived from an EMBL/GenBank/DDBJ whole genome shotgun (WGS) entry which is preliminary data.</text>
</comment>
<dbReference type="Pfam" id="PF00892">
    <property type="entry name" value="EamA"/>
    <property type="match status" value="1"/>
</dbReference>
<keyword evidence="3 6" id="KW-0812">Transmembrane</keyword>
<evidence type="ECO:0000256" key="5">
    <source>
        <dbReference type="ARBA" id="ARBA00023136"/>
    </source>
</evidence>
<gene>
    <name evidence="8" type="ORF">LWC34_38090</name>
</gene>
<dbReference type="EMBL" id="JAJVCN010000003">
    <property type="protein sequence ID" value="MCE7008583.1"/>
    <property type="molecule type" value="Genomic_DNA"/>
</dbReference>
<dbReference type="RefSeq" id="WP_233730069.1">
    <property type="nucleotide sequence ID" value="NZ_JAJVCN010000003.1"/>
</dbReference>
<evidence type="ECO:0000313" key="9">
    <source>
        <dbReference type="Proteomes" id="UP001521150"/>
    </source>
</evidence>
<feature type="domain" description="EamA" evidence="7">
    <location>
        <begin position="154"/>
        <end position="271"/>
    </location>
</feature>
<feature type="transmembrane region" description="Helical" evidence="6">
    <location>
        <begin position="144"/>
        <end position="164"/>
    </location>
</feature>
<evidence type="ECO:0000256" key="6">
    <source>
        <dbReference type="SAM" id="Phobius"/>
    </source>
</evidence>
<feature type="transmembrane region" description="Helical" evidence="6">
    <location>
        <begin position="87"/>
        <end position="106"/>
    </location>
</feature>
<evidence type="ECO:0000313" key="8">
    <source>
        <dbReference type="EMBL" id="MCE7008583.1"/>
    </source>
</evidence>
<feature type="transmembrane region" description="Helical" evidence="6">
    <location>
        <begin position="171"/>
        <end position="190"/>
    </location>
</feature>
<evidence type="ECO:0000256" key="3">
    <source>
        <dbReference type="ARBA" id="ARBA00022692"/>
    </source>
</evidence>
<comment type="subcellular location">
    <subcellularLocation>
        <location evidence="1">Membrane</location>
        <topology evidence="1">Multi-pass membrane protein</topology>
    </subcellularLocation>
</comment>
<keyword evidence="4 6" id="KW-1133">Transmembrane helix</keyword>
<feature type="transmembrane region" description="Helical" evidence="6">
    <location>
        <begin position="232"/>
        <end position="251"/>
    </location>
</feature>
<feature type="transmembrane region" description="Helical" evidence="6">
    <location>
        <begin position="30"/>
        <end position="49"/>
    </location>
</feature>
<feature type="transmembrane region" description="Helical" evidence="6">
    <location>
        <begin position="118"/>
        <end position="138"/>
    </location>
</feature>
<keyword evidence="9" id="KW-1185">Reference proteome</keyword>
<dbReference type="InterPro" id="IPR037185">
    <property type="entry name" value="EmrE-like"/>
</dbReference>
<dbReference type="Proteomes" id="UP001521150">
    <property type="component" value="Unassembled WGS sequence"/>
</dbReference>
<feature type="transmembrane region" description="Helical" evidence="6">
    <location>
        <begin position="202"/>
        <end position="220"/>
    </location>
</feature>
<proteinExistence type="inferred from homology"/>
<sequence>MTKAKLSAAVACVLLGSLVPFTGMLDGYPILAGQAIRYTIGAVALLLYLRLQLKMPSWRDLPGLFGVVGAGMIGFSAAILISQRYATAGFVAAVVGSSPLVFAVLVPALAGKLPNLRVLTGAILVVIGVLVLTGGGSWHGPGLVIALLALAGDIAFTLAGVGVVRRIGAASASTWACIGAAVGTSVITTFQSEWALPTWRQSIALVILGTLVTAVAFVLWHTGVSVLGADRAGVLTGLMPLSGLGVAVIIGAQTLTVNAFMGAVVVAAGCAAGLSGNRERTLPLTPAQQHGGGLA</sequence>
<protein>
    <submittedName>
        <fullName evidence="8">DMT family transporter</fullName>
    </submittedName>
</protein>
<accession>A0ABS8ZQ39</accession>
<evidence type="ECO:0000259" key="7">
    <source>
        <dbReference type="Pfam" id="PF00892"/>
    </source>
</evidence>
<dbReference type="InterPro" id="IPR050638">
    <property type="entry name" value="AA-Vitamin_Transporters"/>
</dbReference>
<feature type="transmembrane region" description="Helical" evidence="6">
    <location>
        <begin position="61"/>
        <end position="81"/>
    </location>
</feature>
<evidence type="ECO:0000256" key="4">
    <source>
        <dbReference type="ARBA" id="ARBA00022989"/>
    </source>
</evidence>
<dbReference type="PANTHER" id="PTHR32322">
    <property type="entry name" value="INNER MEMBRANE TRANSPORTER"/>
    <property type="match status" value="1"/>
</dbReference>
<dbReference type="SUPFAM" id="SSF103481">
    <property type="entry name" value="Multidrug resistance efflux transporter EmrE"/>
    <property type="match status" value="2"/>
</dbReference>
<keyword evidence="5 6" id="KW-0472">Membrane</keyword>
<name>A0ABS8ZQ39_9PSEU</name>
<comment type="similarity">
    <text evidence="2">Belongs to the EamA transporter family.</text>
</comment>
<evidence type="ECO:0000256" key="2">
    <source>
        <dbReference type="ARBA" id="ARBA00007362"/>
    </source>
</evidence>
<evidence type="ECO:0000256" key="1">
    <source>
        <dbReference type="ARBA" id="ARBA00004141"/>
    </source>
</evidence>